<dbReference type="GO" id="GO:0000155">
    <property type="term" value="F:phosphorelay sensor kinase activity"/>
    <property type="evidence" value="ECO:0007669"/>
    <property type="project" value="InterPro"/>
</dbReference>
<dbReference type="Gene3D" id="3.30.565.10">
    <property type="entry name" value="Histidine kinase-like ATPase, C-terminal domain"/>
    <property type="match status" value="1"/>
</dbReference>
<evidence type="ECO:0000256" key="9">
    <source>
        <dbReference type="ARBA" id="ARBA00022777"/>
    </source>
</evidence>
<dbReference type="STRING" id="1172190.M947_05480"/>
<dbReference type="PATRIC" id="fig|1172190.3.peg.1069"/>
<dbReference type="GO" id="GO:0005524">
    <property type="term" value="F:ATP binding"/>
    <property type="evidence" value="ECO:0007669"/>
    <property type="project" value="UniProtKB-KW"/>
</dbReference>
<evidence type="ECO:0000256" key="1">
    <source>
        <dbReference type="ARBA" id="ARBA00000085"/>
    </source>
</evidence>
<feature type="domain" description="Signal transduction histidine kinase dimerisation/phosphoacceptor" evidence="15">
    <location>
        <begin position="207"/>
        <end position="270"/>
    </location>
</feature>
<evidence type="ECO:0000256" key="11">
    <source>
        <dbReference type="ARBA" id="ARBA00022989"/>
    </source>
</evidence>
<dbReference type="SMART" id="SM00388">
    <property type="entry name" value="HisKA"/>
    <property type="match status" value="1"/>
</dbReference>
<evidence type="ECO:0000256" key="10">
    <source>
        <dbReference type="ARBA" id="ARBA00022840"/>
    </source>
</evidence>
<evidence type="ECO:0000313" key="17">
    <source>
        <dbReference type="Proteomes" id="UP000015520"/>
    </source>
</evidence>
<dbReference type="RefSeq" id="WP_021287364.1">
    <property type="nucleotide sequence ID" value="NZ_AUPZ01000007.1"/>
</dbReference>
<keyword evidence="7 14" id="KW-0812">Transmembrane</keyword>
<keyword evidence="6" id="KW-0808">Transferase</keyword>
<dbReference type="EC" id="2.7.13.3" evidence="3"/>
<evidence type="ECO:0000256" key="12">
    <source>
        <dbReference type="ARBA" id="ARBA00023012"/>
    </source>
</evidence>
<evidence type="ECO:0000256" key="5">
    <source>
        <dbReference type="ARBA" id="ARBA00022553"/>
    </source>
</evidence>
<dbReference type="SUPFAM" id="SSF55874">
    <property type="entry name" value="ATPase domain of HSP90 chaperone/DNA topoisomerase II/histidine kinase"/>
    <property type="match status" value="1"/>
</dbReference>
<dbReference type="AlphaFoldDB" id="T0KQU8"/>
<evidence type="ECO:0000256" key="2">
    <source>
        <dbReference type="ARBA" id="ARBA00004651"/>
    </source>
</evidence>
<reference evidence="16 17" key="1">
    <citation type="submission" date="2013-07" db="EMBL/GenBank/DDBJ databases">
        <title>Sulfurimonas hongkongensis AST-10 Genome Sequencing.</title>
        <authorList>
            <person name="Cai L."/>
            <person name="Zhang T."/>
        </authorList>
    </citation>
    <scope>NUCLEOTIDE SEQUENCE [LARGE SCALE GENOMIC DNA]</scope>
    <source>
        <strain evidence="16 17">AST-10</strain>
    </source>
</reference>
<keyword evidence="13 14" id="KW-0472">Membrane</keyword>
<keyword evidence="12" id="KW-0902">Two-component regulatory system</keyword>
<evidence type="ECO:0000313" key="16">
    <source>
        <dbReference type="EMBL" id="EQB39444.1"/>
    </source>
</evidence>
<evidence type="ECO:0000256" key="6">
    <source>
        <dbReference type="ARBA" id="ARBA00022679"/>
    </source>
</evidence>
<evidence type="ECO:0000256" key="3">
    <source>
        <dbReference type="ARBA" id="ARBA00012438"/>
    </source>
</evidence>
<dbReference type="InterPro" id="IPR036097">
    <property type="entry name" value="HisK_dim/P_sf"/>
</dbReference>
<keyword evidence="4" id="KW-1003">Cell membrane</keyword>
<dbReference type="OrthoDB" id="9762826at2"/>
<keyword evidence="17" id="KW-1185">Reference proteome</keyword>
<evidence type="ECO:0000256" key="14">
    <source>
        <dbReference type="SAM" id="Phobius"/>
    </source>
</evidence>
<sequence>MLLKTFKGRILAVSLGMTIVSVLIFGYGLSGIYHQHMHKCLNRSLSFLTNMLSIEFDTKEYSKTMQTQMYQHPQLLNVLQGGLIYDIKIEMLSYKPLSNKERIYQFKKLGNEGYFTVSSSTEKINEELVSMVSDRWVFFIFGFVFTSLLIYFLVRLLFIPFNKLVNHCLTCEDPDKKPEGVTGGSEIITLRDAIASLQQRISRLQKAQHESMKALTHELKTPLAQLRLRIDLANQKGKWSEESIEEAKKEIDEISHKITKILHSRKVSQKVEKTHLKKSVLYLIDELQPLWEHRGLTFEIDMSQDKVLNLPVEAYQRVLRILIENTINHSLKGATIHIHCRQAVLTITNPISREKNKIIDSTGKGLEIVKTLCNYYKWEFDAHSIDSKYQIVLRL</sequence>
<dbReference type="InterPro" id="IPR050398">
    <property type="entry name" value="HssS/ArlS-like"/>
</dbReference>
<proteinExistence type="predicted"/>
<gene>
    <name evidence="16" type="ORF">M947_05480</name>
</gene>
<keyword evidence="10" id="KW-0067">ATP-binding</keyword>
<feature type="transmembrane region" description="Helical" evidence="14">
    <location>
        <begin position="12"/>
        <end position="33"/>
    </location>
</feature>
<name>T0KQU8_9BACT</name>
<accession>T0KQU8</accession>
<dbReference type="Gene3D" id="1.10.287.130">
    <property type="match status" value="1"/>
</dbReference>
<dbReference type="InterPro" id="IPR036890">
    <property type="entry name" value="HATPase_C_sf"/>
</dbReference>
<comment type="subcellular location">
    <subcellularLocation>
        <location evidence="2">Cell membrane</location>
        <topology evidence="2">Multi-pass membrane protein</topology>
    </subcellularLocation>
</comment>
<evidence type="ECO:0000256" key="13">
    <source>
        <dbReference type="ARBA" id="ARBA00023136"/>
    </source>
</evidence>
<keyword evidence="11 14" id="KW-1133">Transmembrane helix</keyword>
<comment type="catalytic activity">
    <reaction evidence="1">
        <text>ATP + protein L-histidine = ADP + protein N-phospho-L-histidine.</text>
        <dbReference type="EC" id="2.7.13.3"/>
    </reaction>
</comment>
<dbReference type="InterPro" id="IPR003661">
    <property type="entry name" value="HisK_dim/P_dom"/>
</dbReference>
<dbReference type="PANTHER" id="PTHR45528">
    <property type="entry name" value="SENSOR HISTIDINE KINASE CPXA"/>
    <property type="match status" value="1"/>
</dbReference>
<feature type="transmembrane region" description="Helical" evidence="14">
    <location>
        <begin position="136"/>
        <end position="158"/>
    </location>
</feature>
<comment type="caution">
    <text evidence="16">The sequence shown here is derived from an EMBL/GenBank/DDBJ whole genome shotgun (WGS) entry which is preliminary data.</text>
</comment>
<evidence type="ECO:0000259" key="15">
    <source>
        <dbReference type="SMART" id="SM00388"/>
    </source>
</evidence>
<dbReference type="EMBL" id="AUPZ01000007">
    <property type="protein sequence ID" value="EQB39444.1"/>
    <property type="molecule type" value="Genomic_DNA"/>
</dbReference>
<protein>
    <recommendedName>
        <fullName evidence="3">histidine kinase</fullName>
        <ecNumber evidence="3">2.7.13.3</ecNumber>
    </recommendedName>
</protein>
<keyword evidence="9" id="KW-0418">Kinase</keyword>
<evidence type="ECO:0000256" key="7">
    <source>
        <dbReference type="ARBA" id="ARBA00022692"/>
    </source>
</evidence>
<dbReference type="eggNOG" id="COG2205">
    <property type="taxonomic scope" value="Bacteria"/>
</dbReference>
<keyword evidence="5" id="KW-0597">Phosphoprotein</keyword>
<dbReference type="SUPFAM" id="SSF47384">
    <property type="entry name" value="Homodimeric domain of signal transducing histidine kinase"/>
    <property type="match status" value="1"/>
</dbReference>
<keyword evidence="8" id="KW-0547">Nucleotide-binding</keyword>
<dbReference type="GO" id="GO:0005886">
    <property type="term" value="C:plasma membrane"/>
    <property type="evidence" value="ECO:0007669"/>
    <property type="project" value="UniProtKB-SubCell"/>
</dbReference>
<evidence type="ECO:0000256" key="4">
    <source>
        <dbReference type="ARBA" id="ARBA00022475"/>
    </source>
</evidence>
<evidence type="ECO:0000256" key="8">
    <source>
        <dbReference type="ARBA" id="ARBA00022741"/>
    </source>
</evidence>
<organism evidence="16 17">
    <name type="scientific">Sulfurimonas hongkongensis</name>
    <dbReference type="NCBI Taxonomy" id="1172190"/>
    <lineage>
        <taxon>Bacteria</taxon>
        <taxon>Pseudomonadati</taxon>
        <taxon>Campylobacterota</taxon>
        <taxon>Epsilonproteobacteria</taxon>
        <taxon>Campylobacterales</taxon>
        <taxon>Sulfurimonadaceae</taxon>
        <taxon>Sulfurimonas</taxon>
    </lineage>
</organism>
<dbReference type="PANTHER" id="PTHR45528:SF1">
    <property type="entry name" value="SENSOR HISTIDINE KINASE CPXA"/>
    <property type="match status" value="1"/>
</dbReference>
<dbReference type="Proteomes" id="UP000015520">
    <property type="component" value="Unassembled WGS sequence"/>
</dbReference>